<dbReference type="EMBL" id="JAGGLB010000027">
    <property type="protein sequence ID" value="MBP1994639.1"/>
    <property type="molecule type" value="Genomic_DNA"/>
</dbReference>
<evidence type="ECO:0008006" key="3">
    <source>
        <dbReference type="Google" id="ProtNLM"/>
    </source>
</evidence>
<gene>
    <name evidence="1" type="ORF">J2Z66_006278</name>
</gene>
<dbReference type="Proteomes" id="UP001519287">
    <property type="component" value="Unassembled WGS sequence"/>
</dbReference>
<accession>A0ABS4J471</accession>
<sequence>MNRIHPHLDEINMIGKLADLKDSHYHQSLLLSALIELLTHKGIITLEELTDKAQELNHMDNSLISP</sequence>
<comment type="caution">
    <text evidence="1">The sequence shown here is derived from an EMBL/GenBank/DDBJ whole genome shotgun (WGS) entry which is preliminary data.</text>
</comment>
<evidence type="ECO:0000313" key="1">
    <source>
        <dbReference type="EMBL" id="MBP1994639.1"/>
    </source>
</evidence>
<organism evidence="1 2">
    <name type="scientific">Paenibacillus eucommiae</name>
    <dbReference type="NCBI Taxonomy" id="1355755"/>
    <lineage>
        <taxon>Bacteria</taxon>
        <taxon>Bacillati</taxon>
        <taxon>Bacillota</taxon>
        <taxon>Bacilli</taxon>
        <taxon>Bacillales</taxon>
        <taxon>Paenibacillaceae</taxon>
        <taxon>Paenibacillus</taxon>
    </lineage>
</organism>
<protein>
    <recommendedName>
        <fullName evidence="3">Transposase</fullName>
    </recommendedName>
</protein>
<dbReference type="RefSeq" id="WP_209976478.1">
    <property type="nucleotide sequence ID" value="NZ_JAGGLB010000027.1"/>
</dbReference>
<reference evidence="1 2" key="1">
    <citation type="submission" date="2021-03" db="EMBL/GenBank/DDBJ databases">
        <title>Genomic Encyclopedia of Type Strains, Phase IV (KMG-IV): sequencing the most valuable type-strain genomes for metagenomic binning, comparative biology and taxonomic classification.</title>
        <authorList>
            <person name="Goeker M."/>
        </authorList>
    </citation>
    <scope>NUCLEOTIDE SEQUENCE [LARGE SCALE GENOMIC DNA]</scope>
    <source>
        <strain evidence="1 2">DSM 26048</strain>
    </source>
</reference>
<keyword evidence="2" id="KW-1185">Reference proteome</keyword>
<name>A0ABS4J471_9BACL</name>
<proteinExistence type="predicted"/>
<evidence type="ECO:0000313" key="2">
    <source>
        <dbReference type="Proteomes" id="UP001519287"/>
    </source>
</evidence>